<dbReference type="InterPro" id="IPR028909">
    <property type="entry name" value="bL21-like"/>
</dbReference>
<dbReference type="GeneID" id="56452322"/>
<dbReference type="GO" id="GO:0006412">
    <property type="term" value="P:translation"/>
    <property type="evidence" value="ECO:0007669"/>
    <property type="project" value="UniProtKB-UniRule"/>
</dbReference>
<evidence type="ECO:0000313" key="11">
    <source>
        <dbReference type="Proteomes" id="UP000027186"/>
    </source>
</evidence>
<organism evidence="6 11">
    <name type="scientific">Azospirillum argentinense</name>
    <dbReference type="NCBI Taxonomy" id="2970906"/>
    <lineage>
        <taxon>Bacteria</taxon>
        <taxon>Pseudomonadati</taxon>
        <taxon>Pseudomonadota</taxon>
        <taxon>Alphaproteobacteria</taxon>
        <taxon>Rhodospirillales</taxon>
        <taxon>Azospirillaceae</taxon>
        <taxon>Azospirillum</taxon>
    </lineage>
</organism>
<evidence type="ECO:0000256" key="4">
    <source>
        <dbReference type="HAMAP-Rule" id="MF_01363"/>
    </source>
</evidence>
<dbReference type="EMBL" id="CP007793">
    <property type="protein sequence ID" value="AIB10852.1"/>
    <property type="molecule type" value="Genomic_DNA"/>
</dbReference>
<evidence type="ECO:0000313" key="9">
    <source>
        <dbReference type="EMBL" id="PNR00132.1"/>
    </source>
</evidence>
<evidence type="ECO:0000313" key="14">
    <source>
        <dbReference type="Proteomes" id="UP000325333"/>
    </source>
</evidence>
<dbReference type="EMBL" id="JBJLSN010000006">
    <property type="protein sequence ID" value="MFL7900740.1"/>
    <property type="molecule type" value="Genomic_DNA"/>
</dbReference>
<dbReference type="EMBL" id="CP032321">
    <property type="protein sequence ID" value="QCN95018.1"/>
    <property type="molecule type" value="Genomic_DNA"/>
</dbReference>
<dbReference type="GO" id="GO:0005737">
    <property type="term" value="C:cytoplasm"/>
    <property type="evidence" value="ECO:0007669"/>
    <property type="project" value="UniProtKB-ARBA"/>
</dbReference>
<dbReference type="PANTHER" id="PTHR21349">
    <property type="entry name" value="50S RIBOSOMAL PROTEIN L21"/>
    <property type="match status" value="1"/>
</dbReference>
<reference evidence="6 11" key="1">
    <citation type="journal article" date="2014" name="Genome Announc.">
        <title>Complete Genome Sequence of the Model Rhizosphere Strain Azospirillum brasilense Az39, Successfully Applied in Agriculture.</title>
        <authorList>
            <person name="Rivera D."/>
            <person name="Revale S."/>
            <person name="Molina R."/>
            <person name="Gualpa J."/>
            <person name="Puente M."/>
            <person name="Maroniche G."/>
            <person name="Paris G."/>
            <person name="Baker D."/>
            <person name="Clavijo B."/>
            <person name="McLay K."/>
            <person name="Spaepen S."/>
            <person name="Perticari A."/>
            <person name="Vazquez M."/>
            <person name="Wisniewski-Dye F."/>
            <person name="Watkins C."/>
            <person name="Martinez-Abarca F."/>
            <person name="Vanderleyden J."/>
            <person name="Cassan F."/>
        </authorList>
    </citation>
    <scope>NUCLEOTIDE SEQUENCE [LARGE SCALE GENOMIC DNA]</scope>
    <source>
        <strain evidence="6 11">Az39</strain>
    </source>
</reference>
<dbReference type="EMBL" id="VEWN01000001">
    <property type="protein sequence ID" value="KAA1058124.1"/>
    <property type="molecule type" value="Genomic_DNA"/>
</dbReference>
<dbReference type="PANTHER" id="PTHR21349:SF0">
    <property type="entry name" value="LARGE RIBOSOMAL SUBUNIT PROTEIN BL21M"/>
    <property type="match status" value="1"/>
</dbReference>
<keyword evidence="4 5" id="KW-0694">RNA-binding</keyword>
<comment type="similarity">
    <text evidence="1 4 5">Belongs to the bacterial ribosomal protein bL21 family.</text>
</comment>
<evidence type="ECO:0000256" key="5">
    <source>
        <dbReference type="RuleBase" id="RU000562"/>
    </source>
</evidence>
<comment type="function">
    <text evidence="4 5">This protein binds to 23S rRNA in the presence of protein L20.</text>
</comment>
<dbReference type="GO" id="GO:0003735">
    <property type="term" value="F:structural constituent of ribosome"/>
    <property type="evidence" value="ECO:0007669"/>
    <property type="project" value="InterPro"/>
</dbReference>
<dbReference type="Proteomes" id="UP000027186">
    <property type="component" value="Chromosome"/>
</dbReference>
<keyword evidence="4 5" id="KW-0699">rRNA-binding</keyword>
<dbReference type="InterPro" id="IPR036164">
    <property type="entry name" value="bL21-like_sf"/>
</dbReference>
<dbReference type="GO" id="GO:0005840">
    <property type="term" value="C:ribosome"/>
    <property type="evidence" value="ECO:0007669"/>
    <property type="project" value="UniProtKB-KW"/>
</dbReference>
<reference evidence="8 15" key="5">
    <citation type="submission" date="2024-11" db="EMBL/GenBank/DDBJ databases">
        <title>Draft genome sequences of two bacteria associated to sugarcane roots in Colombia.</title>
        <authorList>
            <person name="Pardo-Diaz S."/>
            <person name="Masmela-Mendoza J."/>
            <person name="Delgadillo-Duran P."/>
            <person name="Bautista E.J."/>
            <person name="Rojas-Tapias D.F."/>
        </authorList>
    </citation>
    <scope>NUCLEOTIDE SEQUENCE [LARGE SCALE GENOMIC DNA]</scope>
    <source>
        <strain evidence="8 15">Ap18</strain>
    </source>
</reference>
<dbReference type="NCBIfam" id="TIGR00061">
    <property type="entry name" value="L21"/>
    <property type="match status" value="1"/>
</dbReference>
<dbReference type="SUPFAM" id="SSF141091">
    <property type="entry name" value="L21p-like"/>
    <property type="match status" value="1"/>
</dbReference>
<dbReference type="Proteomes" id="UP000325333">
    <property type="component" value="Unassembled WGS sequence"/>
</dbReference>
<evidence type="ECO:0000313" key="6">
    <source>
        <dbReference type="EMBL" id="AIB10852.1"/>
    </source>
</evidence>
<gene>
    <name evidence="4 8" type="primary">rplU</name>
    <name evidence="6" type="ORF">ABAZ39_02210</name>
    <name evidence="8" type="ORF">ACJ41P_06365</name>
    <name evidence="9" type="ORF">C1S70_04665</name>
    <name evidence="10" type="ORF">D3093_06980</name>
    <name evidence="7" type="ORF">FH063_000324</name>
</gene>
<keyword evidence="3 4" id="KW-0687">Ribonucleoprotein</keyword>
<dbReference type="Proteomes" id="UP001628281">
    <property type="component" value="Unassembled WGS sequence"/>
</dbReference>
<dbReference type="KEGG" id="abq:ABAZ39_02210"/>
<evidence type="ECO:0000313" key="10">
    <source>
        <dbReference type="EMBL" id="QCN95018.1"/>
    </source>
</evidence>
<dbReference type="AlphaFoldDB" id="A0A060DDF9"/>
<dbReference type="EMBL" id="POWG01000003">
    <property type="protein sequence ID" value="PNR00132.1"/>
    <property type="molecule type" value="Genomic_DNA"/>
</dbReference>
<dbReference type="RefSeq" id="WP_014239459.1">
    <property type="nucleotide sequence ID" value="NZ_CP007793.1"/>
</dbReference>
<reference evidence="10 13" key="3">
    <citation type="submission" date="2018-09" db="EMBL/GenBank/DDBJ databases">
        <title>Whole genome based analysis of evolution and adaptive divergence in Indian and Brazilian strains of Azospirillum brasilense.</title>
        <authorList>
            <person name="Singh C."/>
            <person name="Tripathi A.K."/>
        </authorList>
    </citation>
    <scope>NUCLEOTIDE SEQUENCE [LARGE SCALE GENOMIC DNA]</scope>
    <source>
        <strain evidence="10 13">MTCC4035</strain>
    </source>
</reference>
<dbReference type="Proteomes" id="UP000236268">
    <property type="component" value="Unassembled WGS sequence"/>
</dbReference>
<name>A0A060DDF9_9PROT</name>
<dbReference type="InterPro" id="IPR001787">
    <property type="entry name" value="Ribosomal_bL21"/>
</dbReference>
<dbReference type="GO" id="GO:1990904">
    <property type="term" value="C:ribonucleoprotein complex"/>
    <property type="evidence" value="ECO:0007669"/>
    <property type="project" value="UniProtKB-KW"/>
</dbReference>
<sequence>MFAVIRTGGKQYKVANGDVIRVEKLEAEAGASITLNDVLMVSDGGSTTLGTPTVAGAAVTAEIVAQDRGPKIIVFKKKRRQNYRRKNGHRQDLTVLRITGINGAA</sequence>
<dbReference type="Proteomes" id="UP000298595">
    <property type="component" value="Chromosome"/>
</dbReference>
<comment type="subunit">
    <text evidence="4">Part of the 50S ribosomal subunit. Contacts protein L20.</text>
</comment>
<evidence type="ECO:0000313" key="15">
    <source>
        <dbReference type="Proteomes" id="UP001628281"/>
    </source>
</evidence>
<accession>A0A060DDF9</accession>
<reference evidence="7 14" key="4">
    <citation type="submission" date="2019-07" db="EMBL/GenBank/DDBJ databases">
        <title>Genome sequencing of the stress-tolerant strain Azospirillum brasilense Az19.</title>
        <authorList>
            <person name="Maroniche G.A."/>
            <person name="Garcia J.E."/>
            <person name="Pagnussat L."/>
            <person name="Amenta M."/>
            <person name="Creus C.M."/>
        </authorList>
    </citation>
    <scope>NUCLEOTIDE SEQUENCE [LARGE SCALE GENOMIC DNA]</scope>
    <source>
        <strain evidence="7 14">Az19</strain>
    </source>
</reference>
<evidence type="ECO:0000313" key="13">
    <source>
        <dbReference type="Proteomes" id="UP000298595"/>
    </source>
</evidence>
<evidence type="ECO:0000313" key="7">
    <source>
        <dbReference type="EMBL" id="KAA1058124.1"/>
    </source>
</evidence>
<protein>
    <recommendedName>
        <fullName evidence="4">Large ribosomal subunit protein bL21</fullName>
    </recommendedName>
</protein>
<evidence type="ECO:0000313" key="8">
    <source>
        <dbReference type="EMBL" id="MFL7900740.1"/>
    </source>
</evidence>
<evidence type="ECO:0000256" key="1">
    <source>
        <dbReference type="ARBA" id="ARBA00008563"/>
    </source>
</evidence>
<dbReference type="KEGG" id="aare:D3093_06980"/>
<keyword evidence="2 4" id="KW-0689">Ribosomal protein</keyword>
<keyword evidence="15" id="KW-1185">Reference proteome</keyword>
<dbReference type="GO" id="GO:0019843">
    <property type="term" value="F:rRNA binding"/>
    <property type="evidence" value="ECO:0007669"/>
    <property type="project" value="UniProtKB-UniRule"/>
</dbReference>
<evidence type="ECO:0000256" key="2">
    <source>
        <dbReference type="ARBA" id="ARBA00022980"/>
    </source>
</evidence>
<reference evidence="9 12" key="2">
    <citation type="submission" date="2018-01" db="EMBL/GenBank/DDBJ databases">
        <title>Whole genome sequence of Azospirillum brasilense REC3 isolated from strawberry roots.</title>
        <authorList>
            <person name="Fontana C.A."/>
            <person name="Salazar S.M."/>
            <person name="Bassi D."/>
            <person name="Puglisi E."/>
            <person name="Lovaisa N.C."/>
            <person name="Toffoli L.M."/>
            <person name="Pedraza R."/>
            <person name="Cocconcelli P.S."/>
        </authorList>
    </citation>
    <scope>NUCLEOTIDE SEQUENCE [LARGE SCALE GENOMIC DNA]</scope>
    <source>
        <strain evidence="9 12">REC3</strain>
    </source>
</reference>
<proteinExistence type="inferred from homology"/>
<dbReference type="Pfam" id="PF00829">
    <property type="entry name" value="Ribosomal_L21p"/>
    <property type="match status" value="1"/>
</dbReference>
<evidence type="ECO:0000256" key="3">
    <source>
        <dbReference type="ARBA" id="ARBA00023274"/>
    </source>
</evidence>
<dbReference type="HAMAP" id="MF_01363">
    <property type="entry name" value="Ribosomal_bL21"/>
    <property type="match status" value="1"/>
</dbReference>
<evidence type="ECO:0000313" key="12">
    <source>
        <dbReference type="Proteomes" id="UP000236268"/>
    </source>
</evidence>